<dbReference type="Proteomes" id="UP000178486">
    <property type="component" value="Unassembled WGS sequence"/>
</dbReference>
<comment type="caution">
    <text evidence="2">The sequence shown here is derived from an EMBL/GenBank/DDBJ whole genome shotgun (WGS) entry which is preliminary data.</text>
</comment>
<reference evidence="2 3" key="1">
    <citation type="journal article" date="2016" name="Nat. Commun.">
        <title>Thousands of microbial genomes shed light on interconnected biogeochemical processes in an aquifer system.</title>
        <authorList>
            <person name="Anantharaman K."/>
            <person name="Brown C.T."/>
            <person name="Hug L.A."/>
            <person name="Sharon I."/>
            <person name="Castelle C.J."/>
            <person name="Probst A.J."/>
            <person name="Thomas B.C."/>
            <person name="Singh A."/>
            <person name="Wilkins M.J."/>
            <person name="Karaoz U."/>
            <person name="Brodie E.L."/>
            <person name="Williams K.H."/>
            <person name="Hubbard S.S."/>
            <person name="Banfield J.F."/>
        </authorList>
    </citation>
    <scope>NUCLEOTIDE SEQUENCE [LARGE SCALE GENOMIC DNA]</scope>
</reference>
<feature type="region of interest" description="Disordered" evidence="1">
    <location>
        <begin position="118"/>
        <end position="147"/>
    </location>
</feature>
<sequence length="268" mass="30110">MDKQLTVKQAWYKYQFVALWGALLLLAYVVGSSFFMPKVQDVLVLREEISMKEIELTDKQEYATYLTRLEGDPIKLEGDVVNYALPSKNDVISLIITYEGLGRQDGIIVSPLDISPGLISDEPPPAISESEPEPEEGLSFSSSPSPKPAQGLKELAFLMNVEAKDKETAIEFLKDVYKVRRMFTIDNMSWEVTETNAILMKLAVRTFYYPHLDILGSKELVQGGIAQETFINELTQTVTYDDYILDSVRVGKDNLFSYSSVPEPTSSP</sequence>
<name>A0A1F7JJA0_9BACT</name>
<organism evidence="2 3">
    <name type="scientific">Candidatus Roizmanbacteria bacterium RIFCSPLOWO2_01_FULL_45_11</name>
    <dbReference type="NCBI Taxonomy" id="1802070"/>
    <lineage>
        <taxon>Bacteria</taxon>
        <taxon>Candidatus Roizmaniibacteriota</taxon>
    </lineage>
</organism>
<accession>A0A1F7JJA0</accession>
<proteinExistence type="predicted"/>
<dbReference type="AlphaFoldDB" id="A0A1F7JJA0"/>
<dbReference type="EMBL" id="MGAU01000002">
    <property type="protein sequence ID" value="OGK55692.1"/>
    <property type="molecule type" value="Genomic_DNA"/>
</dbReference>
<gene>
    <name evidence="2" type="ORF">A3B56_00855</name>
</gene>
<evidence type="ECO:0000313" key="2">
    <source>
        <dbReference type="EMBL" id="OGK55692.1"/>
    </source>
</evidence>
<protein>
    <submittedName>
        <fullName evidence="2">Uncharacterized protein</fullName>
    </submittedName>
</protein>
<dbReference type="Gene3D" id="3.30.70.60">
    <property type="match status" value="1"/>
</dbReference>
<evidence type="ECO:0000256" key="1">
    <source>
        <dbReference type="SAM" id="MobiDB-lite"/>
    </source>
</evidence>
<dbReference type="InterPro" id="IPR014717">
    <property type="entry name" value="Transl_elong_EF1B/ribsomal_bS6"/>
</dbReference>
<evidence type="ECO:0000313" key="3">
    <source>
        <dbReference type="Proteomes" id="UP000178486"/>
    </source>
</evidence>